<keyword evidence="2" id="KW-1185">Reference proteome</keyword>
<dbReference type="SUPFAM" id="SSF101386">
    <property type="entry name" value="all-alpha NTP pyrophosphatases"/>
    <property type="match status" value="1"/>
</dbReference>
<reference evidence="1 2" key="1">
    <citation type="journal article" date="2004" name="Environ. Microbiol.">
        <title>Phylogeny-function analysis of (meta)genomic libraries: screening for expression of ribosomal RNA genes by large-insert library fluorescent in situ hybridization (LIL-FISH).</title>
        <authorList>
            <person name="Leveau J.H."/>
            <person name="Gerards S."/>
            <person name="de Boer W."/>
            <person name="van Veen J.A."/>
        </authorList>
    </citation>
    <scope>NUCLEOTIDE SEQUENCE [LARGE SCALE GENOMIC DNA]</scope>
    <source>
        <strain evidence="1 2">Ter331</strain>
    </source>
</reference>
<name>G0AIW4_COLFT</name>
<gene>
    <name evidence="1" type="ordered locus">CFU_1065</name>
</gene>
<dbReference type="Pfam" id="PF12643">
    <property type="entry name" value="MazG-like"/>
    <property type="match status" value="1"/>
</dbReference>
<sequence length="159" mass="17820">MTKVLVGLIFTTPIKAAACRCAYLYDGGNSKRSAAMVEQSDNGEFASLREEVRQFVAERDWDQFHTPKNLSAALCVEAAELLEHFQWLPTGGGDELAPGKLQQVRHEMADVLVYLVRLADKLNVDLRAAVSEKMVLNRLKYPADKVRGDARKYSEYKDA</sequence>
<dbReference type="AlphaFoldDB" id="G0AIW4"/>
<dbReference type="GO" id="GO:0042262">
    <property type="term" value="P:DNA protection"/>
    <property type="evidence" value="ECO:0007669"/>
    <property type="project" value="TreeGrafter"/>
</dbReference>
<accession>G0AIW4</accession>
<dbReference type="GO" id="GO:0006253">
    <property type="term" value="P:dCTP catabolic process"/>
    <property type="evidence" value="ECO:0007669"/>
    <property type="project" value="TreeGrafter"/>
</dbReference>
<dbReference type="InterPro" id="IPR052555">
    <property type="entry name" value="dCTP_Pyrophosphatase"/>
</dbReference>
<protein>
    <recommendedName>
        <fullName evidence="3">MazG nucleotide pyrophosphohydrolase domain protein</fullName>
    </recommendedName>
</protein>
<dbReference type="KEGG" id="cfu:CFU_1065"/>
<evidence type="ECO:0008006" key="3">
    <source>
        <dbReference type="Google" id="ProtNLM"/>
    </source>
</evidence>
<reference evidence="1 2" key="2">
    <citation type="journal article" date="2006" name="J. Microbiol. Methods">
        <title>Genomic flank-sequencing of plasposon insertion sites for rapid identification of functional genes.</title>
        <authorList>
            <person name="Leveau J.H."/>
            <person name="Gerards S."/>
            <person name="Fritsche K."/>
            <person name="Zondag G."/>
            <person name="van Veen J.A."/>
        </authorList>
    </citation>
    <scope>NUCLEOTIDE SEQUENCE [LARGE SCALE GENOMIC DNA]</scope>
    <source>
        <strain evidence="1 2">Ter331</strain>
    </source>
</reference>
<dbReference type="GO" id="GO:0005829">
    <property type="term" value="C:cytosol"/>
    <property type="evidence" value="ECO:0007669"/>
    <property type="project" value="TreeGrafter"/>
</dbReference>
<reference evidence="1 2" key="5">
    <citation type="journal article" date="2011" name="ISME J.">
        <title>Dual transcriptional profiling of a bacterial/fungal confrontation: Collimonas fungivorans versus Aspergillus niger.</title>
        <authorList>
            <person name="Mela F."/>
            <person name="Fritsche K."/>
            <person name="de Boer W."/>
            <person name="van Veen J.A."/>
            <person name="de Graaff L.H."/>
            <person name="van den Berg M."/>
            <person name="Leveau J.H."/>
        </authorList>
    </citation>
    <scope>NUCLEOTIDE SEQUENCE [LARGE SCALE GENOMIC DNA]</scope>
    <source>
        <strain evidence="1 2">Ter331</strain>
    </source>
</reference>
<dbReference type="Proteomes" id="UP000008392">
    <property type="component" value="Chromosome"/>
</dbReference>
<dbReference type="PANTHER" id="PTHR46523">
    <property type="entry name" value="DCTP PYROPHOSPHATASE 1"/>
    <property type="match status" value="1"/>
</dbReference>
<dbReference type="PANTHER" id="PTHR46523:SF1">
    <property type="entry name" value="DCTP PYROPHOSPHATASE 1"/>
    <property type="match status" value="1"/>
</dbReference>
<organism evidence="1 2">
    <name type="scientific">Collimonas fungivorans (strain Ter331)</name>
    <dbReference type="NCBI Taxonomy" id="1005048"/>
    <lineage>
        <taxon>Bacteria</taxon>
        <taxon>Pseudomonadati</taxon>
        <taxon>Pseudomonadota</taxon>
        <taxon>Betaproteobacteria</taxon>
        <taxon>Burkholderiales</taxon>
        <taxon>Oxalobacteraceae</taxon>
        <taxon>Collimonas</taxon>
    </lineage>
</organism>
<proteinExistence type="predicted"/>
<reference evidence="1 2" key="3">
    <citation type="journal article" date="2008" name="FEMS Microbiol. Ecol.">
        <title>Identification and characterization of genes underlying chitinolysis in Collimonas fungivorans Ter331.</title>
        <authorList>
            <person name="Fritsche K."/>
            <person name="de Boer W."/>
            <person name="Gerards S."/>
            <person name="van den Berg M."/>
            <person name="van Veen J.A."/>
            <person name="Leveau J.H."/>
        </authorList>
    </citation>
    <scope>NUCLEOTIDE SEQUENCE [LARGE SCALE GENOMIC DNA]</scope>
    <source>
        <strain evidence="1 2">Ter331</strain>
    </source>
</reference>
<dbReference type="CDD" id="cd11537">
    <property type="entry name" value="NTP-PPase_RS21-C6_like"/>
    <property type="match status" value="1"/>
</dbReference>
<reference evidence="2" key="6">
    <citation type="submission" date="2011-05" db="EMBL/GenBank/DDBJ databases">
        <title>Complete sequence of Collimonas fungivorans Ter331.</title>
        <authorList>
            <person name="Leveau J.H."/>
        </authorList>
    </citation>
    <scope>NUCLEOTIDE SEQUENCE [LARGE SCALE GENOMIC DNA]</scope>
    <source>
        <strain evidence="2">Ter331</strain>
    </source>
</reference>
<dbReference type="InterPro" id="IPR025984">
    <property type="entry name" value="DCTPP"/>
</dbReference>
<dbReference type="EMBL" id="CP002745">
    <property type="protein sequence ID" value="AEK60897.1"/>
    <property type="molecule type" value="Genomic_DNA"/>
</dbReference>
<evidence type="ECO:0000313" key="2">
    <source>
        <dbReference type="Proteomes" id="UP000008392"/>
    </source>
</evidence>
<dbReference type="Gene3D" id="1.10.287.1080">
    <property type="entry name" value="MazG-like"/>
    <property type="match status" value="1"/>
</dbReference>
<evidence type="ECO:0000313" key="1">
    <source>
        <dbReference type="EMBL" id="AEK60897.1"/>
    </source>
</evidence>
<reference evidence="1 2" key="4">
    <citation type="journal article" date="2010" name="Environ. Microbiol.">
        <title>The bacterial genus Collimonas: mycophagy, weathering and other adaptive solutions to life in oligotrophic soil environments.</title>
        <authorList>
            <person name="Leveau J.H."/>
            <person name="Uroz S."/>
            <person name="de Boer W."/>
        </authorList>
    </citation>
    <scope>NUCLEOTIDE SEQUENCE [LARGE SCALE GENOMIC DNA]</scope>
    <source>
        <strain evidence="1 2">Ter331</strain>
    </source>
</reference>
<dbReference type="eggNOG" id="COG1694">
    <property type="taxonomic scope" value="Bacteria"/>
</dbReference>
<dbReference type="GO" id="GO:0047840">
    <property type="term" value="F:dCTP diphosphatase activity"/>
    <property type="evidence" value="ECO:0007669"/>
    <property type="project" value="TreeGrafter"/>
</dbReference>
<dbReference type="HOGENOM" id="CLU_110454_0_1_4"/>